<sequence>MRSAQKQHVNDVGNGVRSALSLFLTVLAVILLCGGFVSPGWIYLDSSDESQHVGLWYTVSCDRNTPTGQRECETFSLLHWSTGILALIPVGQKGNHVRKLSKDSSNVSFPYSLFLFGVGGVLLFVVSLILFFDIMFSYQKRKSYGKLVSLKNGSGNHLNHSKEPAKKTHFVYEQSYVSGQDQADGKVVHKKYEVPVVVTNTTTRNSYQKPASVNASSQQNTSVKQQEIILSPTAYTAQQIAKTPSPTIQVAPNYTASSIKAATYTPTKSREVIRTTSSSPTREKTRTLSTSPTWKRQQAEALAGNTLVITSKRPSSKLKLHTSGKKSSTNFTSKHYLSVGGL</sequence>
<feature type="transmembrane region" description="Helical" evidence="2">
    <location>
        <begin position="109"/>
        <end position="132"/>
    </location>
</feature>
<keyword evidence="4" id="KW-1185">Reference proteome</keyword>
<dbReference type="Proteomes" id="UP001164746">
    <property type="component" value="Chromosome 4"/>
</dbReference>
<proteinExistence type="predicted"/>
<accession>A0ABY7E3J4</accession>
<evidence type="ECO:0000256" key="1">
    <source>
        <dbReference type="SAM" id="MobiDB-lite"/>
    </source>
</evidence>
<name>A0ABY7E3J4_MYAAR</name>
<protein>
    <submittedName>
        <fullName evidence="3">Uncharacterized protein</fullName>
    </submittedName>
</protein>
<evidence type="ECO:0000313" key="3">
    <source>
        <dbReference type="EMBL" id="WAR03368.1"/>
    </source>
</evidence>
<keyword evidence="2" id="KW-0812">Transmembrane</keyword>
<feature type="region of interest" description="Disordered" evidence="1">
    <location>
        <begin position="267"/>
        <end position="292"/>
    </location>
</feature>
<evidence type="ECO:0000313" key="4">
    <source>
        <dbReference type="Proteomes" id="UP001164746"/>
    </source>
</evidence>
<dbReference type="EMBL" id="CP111015">
    <property type="protein sequence ID" value="WAR03368.1"/>
    <property type="molecule type" value="Genomic_DNA"/>
</dbReference>
<keyword evidence="2" id="KW-0472">Membrane</keyword>
<feature type="transmembrane region" description="Helical" evidence="2">
    <location>
        <begin position="20"/>
        <end position="44"/>
    </location>
</feature>
<organism evidence="3 4">
    <name type="scientific">Mya arenaria</name>
    <name type="common">Soft-shell clam</name>
    <dbReference type="NCBI Taxonomy" id="6604"/>
    <lineage>
        <taxon>Eukaryota</taxon>
        <taxon>Metazoa</taxon>
        <taxon>Spiralia</taxon>
        <taxon>Lophotrochozoa</taxon>
        <taxon>Mollusca</taxon>
        <taxon>Bivalvia</taxon>
        <taxon>Autobranchia</taxon>
        <taxon>Heteroconchia</taxon>
        <taxon>Euheterodonta</taxon>
        <taxon>Imparidentia</taxon>
        <taxon>Neoheterodontei</taxon>
        <taxon>Myida</taxon>
        <taxon>Myoidea</taxon>
        <taxon>Myidae</taxon>
        <taxon>Mya</taxon>
    </lineage>
</organism>
<gene>
    <name evidence="3" type="ORF">MAR_009926</name>
</gene>
<evidence type="ECO:0000256" key="2">
    <source>
        <dbReference type="SAM" id="Phobius"/>
    </source>
</evidence>
<keyword evidence="2" id="KW-1133">Transmembrane helix</keyword>
<reference evidence="3" key="1">
    <citation type="submission" date="2022-11" db="EMBL/GenBank/DDBJ databases">
        <title>Centuries of genome instability and evolution in soft-shell clam transmissible cancer (bioRxiv).</title>
        <authorList>
            <person name="Hart S.F.M."/>
            <person name="Yonemitsu M.A."/>
            <person name="Giersch R.M."/>
            <person name="Beal B.F."/>
            <person name="Arriagada G."/>
            <person name="Davis B.W."/>
            <person name="Ostrander E.A."/>
            <person name="Goff S.P."/>
            <person name="Metzger M.J."/>
        </authorList>
    </citation>
    <scope>NUCLEOTIDE SEQUENCE</scope>
    <source>
        <strain evidence="3">MELC-2E11</strain>
        <tissue evidence="3">Siphon/mantle</tissue>
    </source>
</reference>